<feature type="region of interest" description="Disordered" evidence="11">
    <location>
        <begin position="67"/>
        <end position="102"/>
    </location>
</feature>
<keyword evidence="5 10" id="KW-0929">Antimicrobial</keyword>
<dbReference type="AlphaFoldDB" id="A0A8C6ACB0"/>
<evidence type="ECO:0000256" key="2">
    <source>
        <dbReference type="ARBA" id="ARBA00004613"/>
    </source>
</evidence>
<dbReference type="GeneTree" id="ENSGT00530000064502"/>
<proteinExistence type="inferred from homology"/>
<dbReference type="InterPro" id="IPR050544">
    <property type="entry name" value="Beta-defensin"/>
</dbReference>
<evidence type="ECO:0000313" key="14">
    <source>
        <dbReference type="Proteomes" id="UP000694407"/>
    </source>
</evidence>
<keyword evidence="7 10" id="KW-0211">Defensin</keyword>
<dbReference type="GO" id="GO:0005576">
    <property type="term" value="C:extracellular region"/>
    <property type="evidence" value="ECO:0007669"/>
    <property type="project" value="UniProtKB-SubCell"/>
</dbReference>
<comment type="function">
    <text evidence="1 10">Has antibacterial activity.</text>
</comment>
<evidence type="ECO:0000256" key="7">
    <source>
        <dbReference type="ARBA" id="ARBA00022940"/>
    </source>
</evidence>
<accession>A0A8C6ACB0</accession>
<evidence type="ECO:0000256" key="11">
    <source>
        <dbReference type="SAM" id="MobiDB-lite"/>
    </source>
</evidence>
<dbReference type="KEGG" id="mmma:107141840"/>
<name>A0A8C6ACB0_MARMA</name>
<evidence type="ECO:0000259" key="12">
    <source>
        <dbReference type="Pfam" id="PF13841"/>
    </source>
</evidence>
<keyword evidence="6 10" id="KW-0732">Signal</keyword>
<dbReference type="PANTHER" id="PTHR15001">
    <property type="entry name" value="BETA-DEFENSIN 123-RELATED"/>
    <property type="match status" value="1"/>
</dbReference>
<evidence type="ECO:0000256" key="1">
    <source>
        <dbReference type="ARBA" id="ARBA00002878"/>
    </source>
</evidence>
<dbReference type="Proteomes" id="UP000694407">
    <property type="component" value="Unplaced"/>
</dbReference>
<feature type="domain" description="Beta-defensin" evidence="12">
    <location>
        <begin position="23"/>
        <end position="54"/>
    </location>
</feature>
<evidence type="ECO:0000313" key="13">
    <source>
        <dbReference type="Ensembl" id="ENSMMMP00000027283.1"/>
    </source>
</evidence>
<dbReference type="InterPro" id="IPR025933">
    <property type="entry name" value="Beta_defensin_dom"/>
</dbReference>
<sequence>MRLFLIVAILLFQKPTESEQLKKCWGYYIQGNCRKVCRVTEIREVLCENRRYCCLNIKQLEERKKVTVRPRPKPPTFAATFPPYKDVEITPSSGSQDRQYAN</sequence>
<evidence type="ECO:0000256" key="6">
    <source>
        <dbReference type="ARBA" id="ARBA00022729"/>
    </source>
</evidence>
<organism evidence="13 14">
    <name type="scientific">Marmota marmota marmota</name>
    <name type="common">Alpine marmot</name>
    <dbReference type="NCBI Taxonomy" id="9994"/>
    <lineage>
        <taxon>Eukaryota</taxon>
        <taxon>Metazoa</taxon>
        <taxon>Chordata</taxon>
        <taxon>Craniata</taxon>
        <taxon>Vertebrata</taxon>
        <taxon>Euteleostomi</taxon>
        <taxon>Mammalia</taxon>
        <taxon>Eutheria</taxon>
        <taxon>Euarchontoglires</taxon>
        <taxon>Glires</taxon>
        <taxon>Rodentia</taxon>
        <taxon>Sciuromorpha</taxon>
        <taxon>Sciuridae</taxon>
        <taxon>Xerinae</taxon>
        <taxon>Marmotini</taxon>
        <taxon>Marmota</taxon>
    </lineage>
</organism>
<keyword evidence="4 10" id="KW-0964">Secreted</keyword>
<protein>
    <recommendedName>
        <fullName evidence="10">Beta-defensin</fullName>
    </recommendedName>
</protein>
<evidence type="ECO:0000256" key="10">
    <source>
        <dbReference type="RuleBase" id="RU231113"/>
    </source>
</evidence>
<dbReference type="GO" id="GO:0045087">
    <property type="term" value="P:innate immune response"/>
    <property type="evidence" value="ECO:0007669"/>
    <property type="project" value="InterPro"/>
</dbReference>
<dbReference type="Pfam" id="PF13841">
    <property type="entry name" value="Defensin_beta_2"/>
    <property type="match status" value="1"/>
</dbReference>
<reference evidence="13" key="2">
    <citation type="submission" date="2025-09" db="UniProtKB">
        <authorList>
            <consortium name="Ensembl"/>
        </authorList>
    </citation>
    <scope>IDENTIFICATION</scope>
</reference>
<dbReference type="GO" id="GO:0061844">
    <property type="term" value="P:antimicrobial humoral immune response mediated by antimicrobial peptide"/>
    <property type="evidence" value="ECO:0007669"/>
    <property type="project" value="Ensembl"/>
</dbReference>
<dbReference type="OrthoDB" id="9623361at2759"/>
<reference evidence="13" key="1">
    <citation type="submission" date="2025-08" db="UniProtKB">
        <authorList>
            <consortium name="Ensembl"/>
        </authorList>
    </citation>
    <scope>IDENTIFICATION</scope>
</reference>
<keyword evidence="8 10" id="KW-0044">Antibiotic</keyword>
<keyword evidence="9" id="KW-1015">Disulfide bond</keyword>
<evidence type="ECO:0000256" key="5">
    <source>
        <dbReference type="ARBA" id="ARBA00022529"/>
    </source>
</evidence>
<comment type="similarity">
    <text evidence="3 10">Belongs to the beta-defensin family.</text>
</comment>
<dbReference type="GO" id="GO:0050829">
    <property type="term" value="P:defense response to Gram-negative bacterium"/>
    <property type="evidence" value="ECO:0007669"/>
    <property type="project" value="Ensembl"/>
</dbReference>
<feature type="compositionally biased region" description="Polar residues" evidence="11">
    <location>
        <begin position="90"/>
        <end position="102"/>
    </location>
</feature>
<dbReference type="PANTHER" id="PTHR15001:SF3">
    <property type="entry name" value="BETA-DEFENSIN 123"/>
    <property type="match status" value="1"/>
</dbReference>
<evidence type="ECO:0000256" key="9">
    <source>
        <dbReference type="ARBA" id="ARBA00023157"/>
    </source>
</evidence>
<evidence type="ECO:0000256" key="3">
    <source>
        <dbReference type="ARBA" id="ARBA00007371"/>
    </source>
</evidence>
<feature type="signal peptide" evidence="10">
    <location>
        <begin position="1"/>
        <end position="18"/>
    </location>
</feature>
<evidence type="ECO:0000256" key="4">
    <source>
        <dbReference type="ARBA" id="ARBA00022525"/>
    </source>
</evidence>
<dbReference type="Ensembl" id="ENSMMMT00000030853.1">
    <property type="protein sequence ID" value="ENSMMMP00000027283.1"/>
    <property type="gene ID" value="ENSMMMG00000023831.1"/>
</dbReference>
<gene>
    <name evidence="13" type="primary">DEFB127</name>
</gene>
<evidence type="ECO:0000256" key="8">
    <source>
        <dbReference type="ARBA" id="ARBA00023022"/>
    </source>
</evidence>
<comment type="subcellular location">
    <subcellularLocation>
        <location evidence="2 10">Secreted</location>
    </subcellularLocation>
</comment>
<feature type="chain" id="PRO_5044039602" description="Beta-defensin" evidence="10">
    <location>
        <begin position="19"/>
        <end position="102"/>
    </location>
</feature>
<keyword evidence="14" id="KW-1185">Reference proteome</keyword>